<reference evidence="3" key="1">
    <citation type="submission" date="2022-11" db="UniProtKB">
        <authorList>
            <consortium name="WormBaseParasite"/>
        </authorList>
    </citation>
    <scope>IDENTIFICATION</scope>
</reference>
<keyword evidence="2" id="KW-1185">Reference proteome</keyword>
<dbReference type="AlphaFoldDB" id="A0A915KD99"/>
<name>A0A915KD99_ROMCU</name>
<keyword evidence="1" id="KW-0812">Transmembrane</keyword>
<accession>A0A915KD99</accession>
<evidence type="ECO:0000313" key="3">
    <source>
        <dbReference type="WBParaSite" id="nRc.2.0.1.t36687-RA"/>
    </source>
</evidence>
<feature type="transmembrane region" description="Helical" evidence="1">
    <location>
        <begin position="12"/>
        <end position="35"/>
    </location>
</feature>
<dbReference type="Proteomes" id="UP000887565">
    <property type="component" value="Unplaced"/>
</dbReference>
<dbReference type="WBParaSite" id="nRc.2.0.1.t36687-RA">
    <property type="protein sequence ID" value="nRc.2.0.1.t36687-RA"/>
    <property type="gene ID" value="nRc.2.0.1.g36687"/>
</dbReference>
<protein>
    <submittedName>
        <fullName evidence="3">Uncharacterized protein</fullName>
    </submittedName>
</protein>
<keyword evidence="1" id="KW-1133">Transmembrane helix</keyword>
<sequence length="60" mass="6323">MKESQESVRATVVSLLTCPAVLGGIICDTAGVLVLKQVARRAMPTMMPAEQRGPSTVILP</sequence>
<organism evidence="2 3">
    <name type="scientific">Romanomermis culicivorax</name>
    <name type="common">Nematode worm</name>
    <dbReference type="NCBI Taxonomy" id="13658"/>
    <lineage>
        <taxon>Eukaryota</taxon>
        <taxon>Metazoa</taxon>
        <taxon>Ecdysozoa</taxon>
        <taxon>Nematoda</taxon>
        <taxon>Enoplea</taxon>
        <taxon>Dorylaimia</taxon>
        <taxon>Mermithida</taxon>
        <taxon>Mermithoidea</taxon>
        <taxon>Mermithidae</taxon>
        <taxon>Romanomermis</taxon>
    </lineage>
</organism>
<evidence type="ECO:0000256" key="1">
    <source>
        <dbReference type="SAM" id="Phobius"/>
    </source>
</evidence>
<proteinExistence type="predicted"/>
<evidence type="ECO:0000313" key="2">
    <source>
        <dbReference type="Proteomes" id="UP000887565"/>
    </source>
</evidence>
<keyword evidence="1" id="KW-0472">Membrane</keyword>